<dbReference type="InterPro" id="IPR018511">
    <property type="entry name" value="Hemolysin-typ_Ca-bd_CS"/>
</dbReference>
<dbReference type="RefSeq" id="WP_112537319.1">
    <property type="nucleotide sequence ID" value="NZ_BEIU01000012.1"/>
</dbReference>
<evidence type="ECO:0000313" key="3">
    <source>
        <dbReference type="EMBL" id="GBD53685.1"/>
    </source>
</evidence>
<dbReference type="Pfam" id="PF00353">
    <property type="entry name" value="HemolysinCabind"/>
    <property type="match status" value="3"/>
</dbReference>
<reference evidence="4" key="1">
    <citation type="submission" date="2017-12" db="EMBL/GenBank/DDBJ databases">
        <title>Improved Draft Genome Sequence of Microcystis aeruginosa NIES-298, a Microcystin-Producing Cyanobacterium from Lake Kasumigaura, Japan.</title>
        <authorList>
            <person name="Yamaguchi H."/>
            <person name="Suzuki S."/>
            <person name="Kawachi M."/>
        </authorList>
    </citation>
    <scope>NUCLEOTIDE SEQUENCE [LARGE SCALE GENOMIC DNA]</scope>
    <source>
        <strain evidence="4">NIES-298</strain>
    </source>
</reference>
<dbReference type="EMBL" id="BEYQ01000008">
    <property type="protein sequence ID" value="GBD53685.1"/>
    <property type="molecule type" value="Genomic_DNA"/>
</dbReference>
<dbReference type="InterPro" id="IPR050557">
    <property type="entry name" value="RTX_toxin/Mannuronan_C5-epim"/>
</dbReference>
<dbReference type="AlphaFoldDB" id="A0A2H6BU32"/>
<proteinExistence type="predicted"/>
<name>A0A2H6BU32_MICAE</name>
<accession>A0A2H6BU32</accession>
<evidence type="ECO:0000256" key="2">
    <source>
        <dbReference type="ARBA" id="ARBA00022525"/>
    </source>
</evidence>
<dbReference type="PRINTS" id="PR00313">
    <property type="entry name" value="CABNDNGRPT"/>
</dbReference>
<dbReference type="Gene3D" id="2.150.10.10">
    <property type="entry name" value="Serralysin-like metalloprotease, C-terminal"/>
    <property type="match status" value="3"/>
</dbReference>
<evidence type="ECO:0000313" key="4">
    <source>
        <dbReference type="Proteomes" id="UP000236321"/>
    </source>
</evidence>
<comment type="subcellular location">
    <subcellularLocation>
        <location evidence="1">Secreted</location>
    </subcellularLocation>
</comment>
<dbReference type="InterPro" id="IPR011049">
    <property type="entry name" value="Serralysin-like_metalloprot_C"/>
</dbReference>
<sequence>MATITFPDADTGVVFDVTTSVRTFLTDNPTVAFAILSATTLPSDNLTSESVLLDGATAWRITNAGPASFSTTLSRYRGGFSRVFSSLPANSLIFVRGGAPGTYQLSGDIVNTKATGTIPNLIRTFDINESHSITGTAFSDSLIGASGQDTLLGLDGNDSLFGGSGNDSLDGDAGNDSLDGGSFNDTLIGGTEDDTLFGGSENDSLLGGLGNDFLNGGSESDTLLGGSGKDSLDGDAGNDSLNGGDDDDILIGGAGLDTLTGGAGADQFVYTASNQGTDSITDFTIAQNDHLQFTGTAFGGLPTGTLAADQLAAAENGVARFIYNGGTGLLQYDTNLAVAGALVGIATLTGAPSITNTQIVIV</sequence>
<dbReference type="InterPro" id="IPR001343">
    <property type="entry name" value="Hemolysn_Ca-bd"/>
</dbReference>
<evidence type="ECO:0000256" key="1">
    <source>
        <dbReference type="ARBA" id="ARBA00004613"/>
    </source>
</evidence>
<comment type="caution">
    <text evidence="3">The sequence shown here is derived from an EMBL/GenBank/DDBJ whole genome shotgun (WGS) entry which is preliminary data.</text>
</comment>
<dbReference type="PANTHER" id="PTHR38340">
    <property type="entry name" value="S-LAYER PROTEIN"/>
    <property type="match status" value="1"/>
</dbReference>
<dbReference type="PANTHER" id="PTHR38340:SF1">
    <property type="entry name" value="S-LAYER PROTEIN"/>
    <property type="match status" value="1"/>
</dbReference>
<protein>
    <submittedName>
        <fullName evidence="3">Hemolysin-type calcium-binding region protein</fullName>
    </submittedName>
</protein>
<dbReference type="PROSITE" id="PS00330">
    <property type="entry name" value="HEMOLYSIN_CALCIUM"/>
    <property type="match status" value="2"/>
</dbReference>
<dbReference type="GO" id="GO:0005576">
    <property type="term" value="C:extracellular region"/>
    <property type="evidence" value="ECO:0007669"/>
    <property type="project" value="UniProtKB-SubCell"/>
</dbReference>
<dbReference type="SUPFAM" id="SSF51120">
    <property type="entry name" value="beta-Roll"/>
    <property type="match status" value="2"/>
</dbReference>
<organism evidence="3 4">
    <name type="scientific">Microcystis aeruginosa NIES-298</name>
    <dbReference type="NCBI Taxonomy" id="449468"/>
    <lineage>
        <taxon>Bacteria</taxon>
        <taxon>Bacillati</taxon>
        <taxon>Cyanobacteriota</taxon>
        <taxon>Cyanophyceae</taxon>
        <taxon>Oscillatoriophycideae</taxon>
        <taxon>Chroococcales</taxon>
        <taxon>Microcystaceae</taxon>
        <taxon>Microcystis</taxon>
    </lineage>
</organism>
<keyword evidence="2" id="KW-0964">Secreted</keyword>
<dbReference type="Proteomes" id="UP000236321">
    <property type="component" value="Unassembled WGS sequence"/>
</dbReference>
<gene>
    <name evidence="3" type="ORF">BGM30_27780</name>
</gene>
<dbReference type="GO" id="GO:0005509">
    <property type="term" value="F:calcium ion binding"/>
    <property type="evidence" value="ECO:0007669"/>
    <property type="project" value="InterPro"/>
</dbReference>